<evidence type="ECO:0000256" key="3">
    <source>
        <dbReference type="ARBA" id="ARBA00022989"/>
    </source>
</evidence>
<comment type="subcellular location">
    <subcellularLocation>
        <location evidence="1">Membrane</location>
        <topology evidence="1">Multi-pass membrane protein</topology>
    </subcellularLocation>
</comment>
<dbReference type="EMBL" id="OU895878">
    <property type="protein sequence ID" value="CAG9806002.1"/>
    <property type="molecule type" value="Genomic_DNA"/>
</dbReference>
<evidence type="ECO:0000256" key="2">
    <source>
        <dbReference type="ARBA" id="ARBA00022692"/>
    </source>
</evidence>
<reference evidence="7" key="2">
    <citation type="submission" date="2022-10" db="EMBL/GenBank/DDBJ databases">
        <authorList>
            <consortium name="ENA_rothamsted_submissions"/>
            <consortium name="culmorum"/>
            <person name="King R."/>
        </authorList>
    </citation>
    <scope>NUCLEOTIDE SEQUENCE</scope>
</reference>
<name>A0A9N9WU27_9DIPT</name>
<feature type="transmembrane region" description="Helical" evidence="6">
    <location>
        <begin position="439"/>
        <end position="459"/>
    </location>
</feature>
<keyword evidence="8" id="KW-1185">Reference proteome</keyword>
<organism evidence="7 8">
    <name type="scientific">Chironomus riparius</name>
    <dbReference type="NCBI Taxonomy" id="315576"/>
    <lineage>
        <taxon>Eukaryota</taxon>
        <taxon>Metazoa</taxon>
        <taxon>Ecdysozoa</taxon>
        <taxon>Arthropoda</taxon>
        <taxon>Hexapoda</taxon>
        <taxon>Insecta</taxon>
        <taxon>Pterygota</taxon>
        <taxon>Neoptera</taxon>
        <taxon>Endopterygota</taxon>
        <taxon>Diptera</taxon>
        <taxon>Nematocera</taxon>
        <taxon>Chironomoidea</taxon>
        <taxon>Chironomidae</taxon>
        <taxon>Chironominae</taxon>
        <taxon>Chironomus</taxon>
    </lineage>
</organism>
<protein>
    <recommendedName>
        <fullName evidence="9">Adenylate cyclase</fullName>
    </recommendedName>
</protein>
<keyword evidence="2 6" id="KW-0812">Transmembrane</keyword>
<dbReference type="OrthoDB" id="419734at2759"/>
<accession>A0A9N9WU27</accession>
<sequence>MDEKELDNVLQQTNDNKKWYQKISVEPTMFLYMMAFMLTSVVENVFFVYKSCTVNHGYSHEICINIEKYNETKAEVQQTTTKFLQYNSIAGQIIPIMLALFIGSFSDRRGRKLPLVMGLIGKFVYSSMIVVNSLMTTWPVEYIIYTATIPSAMTGADVAIFASAFTYIADISTQNDRTMRITILDVVYLSTMPSGVFIGKYLYNHLSKSFTKMFIINASLLFLSILYSLIMLDWQTTQKQRPLTEIPKRQWLTDFFDKKHFQQSIRSLTKKRDFNYRTYLILMMVSMGLYAIQRDEKRYLFLFAQYKLNWTTDVYSDFRTFQSASYVLVMLIAVPIFNKVLKWKDTIIVAIGACGHAFGRMFFVFAPSTAFMYAGATVASFGPIVAPALRSITSKLIPSDERGTVFALLSVCDNAMPLISGIFYSQIYLATMKTYPAAIFWLTISSQVLVFSCIMFIHFNRRKREHDEQKKLNDDALIEQSPDNAESLDSK</sequence>
<feature type="transmembrane region" description="Helical" evidence="6">
    <location>
        <begin position="29"/>
        <end position="49"/>
    </location>
</feature>
<dbReference type="Pfam" id="PF07690">
    <property type="entry name" value="MFS_1"/>
    <property type="match status" value="1"/>
</dbReference>
<evidence type="ECO:0000256" key="1">
    <source>
        <dbReference type="ARBA" id="ARBA00004141"/>
    </source>
</evidence>
<feature type="transmembrane region" description="Helical" evidence="6">
    <location>
        <begin position="181"/>
        <end position="202"/>
    </location>
</feature>
<dbReference type="InterPro" id="IPR011701">
    <property type="entry name" value="MFS"/>
</dbReference>
<evidence type="ECO:0000313" key="7">
    <source>
        <dbReference type="EMBL" id="CAG9806002.1"/>
    </source>
</evidence>
<dbReference type="GO" id="GO:0016020">
    <property type="term" value="C:membrane"/>
    <property type="evidence" value="ECO:0007669"/>
    <property type="project" value="UniProtKB-SubCell"/>
</dbReference>
<keyword evidence="4 6" id="KW-0472">Membrane</keyword>
<feature type="transmembrane region" description="Helical" evidence="6">
    <location>
        <begin position="371"/>
        <end position="393"/>
    </location>
</feature>
<evidence type="ECO:0000256" key="6">
    <source>
        <dbReference type="SAM" id="Phobius"/>
    </source>
</evidence>
<dbReference type="InterPro" id="IPR036259">
    <property type="entry name" value="MFS_trans_sf"/>
</dbReference>
<dbReference type="PANTHER" id="PTHR23507:SF37">
    <property type="entry name" value="GH08173P"/>
    <property type="match status" value="1"/>
</dbReference>
<feature type="transmembrane region" description="Helical" evidence="6">
    <location>
        <begin position="115"/>
        <end position="136"/>
    </location>
</feature>
<keyword evidence="3 6" id="KW-1133">Transmembrane helix</keyword>
<feature type="transmembrane region" description="Helical" evidence="6">
    <location>
        <begin position="83"/>
        <end position="103"/>
    </location>
</feature>
<evidence type="ECO:0008006" key="9">
    <source>
        <dbReference type="Google" id="ProtNLM"/>
    </source>
</evidence>
<feature type="transmembrane region" description="Helical" evidence="6">
    <location>
        <begin position="405"/>
        <end position="427"/>
    </location>
</feature>
<feature type="transmembrane region" description="Helical" evidence="6">
    <location>
        <begin position="214"/>
        <end position="232"/>
    </location>
</feature>
<feature type="transmembrane region" description="Helical" evidence="6">
    <location>
        <begin position="274"/>
        <end position="292"/>
    </location>
</feature>
<dbReference type="Gene3D" id="1.20.1250.20">
    <property type="entry name" value="MFS general substrate transporter like domains"/>
    <property type="match status" value="1"/>
</dbReference>
<feature type="transmembrane region" description="Helical" evidence="6">
    <location>
        <begin position="347"/>
        <end position="365"/>
    </location>
</feature>
<dbReference type="PANTHER" id="PTHR23507">
    <property type="entry name" value="ZGC:174356"/>
    <property type="match status" value="1"/>
</dbReference>
<feature type="region of interest" description="Disordered" evidence="5">
    <location>
        <begin position="469"/>
        <end position="491"/>
    </location>
</feature>
<dbReference type="SUPFAM" id="SSF103473">
    <property type="entry name" value="MFS general substrate transporter"/>
    <property type="match status" value="1"/>
</dbReference>
<dbReference type="Proteomes" id="UP001153620">
    <property type="component" value="Chromosome 2"/>
</dbReference>
<proteinExistence type="predicted"/>
<evidence type="ECO:0000256" key="4">
    <source>
        <dbReference type="ARBA" id="ARBA00023136"/>
    </source>
</evidence>
<dbReference type="GO" id="GO:0022857">
    <property type="term" value="F:transmembrane transporter activity"/>
    <property type="evidence" value="ECO:0007669"/>
    <property type="project" value="InterPro"/>
</dbReference>
<reference evidence="7" key="1">
    <citation type="submission" date="2022-01" db="EMBL/GenBank/DDBJ databases">
        <authorList>
            <person name="King R."/>
        </authorList>
    </citation>
    <scope>NUCLEOTIDE SEQUENCE</scope>
</reference>
<evidence type="ECO:0000313" key="8">
    <source>
        <dbReference type="Proteomes" id="UP001153620"/>
    </source>
</evidence>
<feature type="transmembrane region" description="Helical" evidence="6">
    <location>
        <begin position="323"/>
        <end position="340"/>
    </location>
</feature>
<evidence type="ECO:0000256" key="5">
    <source>
        <dbReference type="SAM" id="MobiDB-lite"/>
    </source>
</evidence>
<gene>
    <name evidence="7" type="ORF">CHIRRI_LOCUS8867</name>
</gene>
<feature type="transmembrane region" description="Helical" evidence="6">
    <location>
        <begin position="142"/>
        <end position="169"/>
    </location>
</feature>
<dbReference type="AlphaFoldDB" id="A0A9N9WU27"/>